<gene>
    <name evidence="1" type="ORF">EV213_1066</name>
</gene>
<dbReference type="PANTHER" id="PTHR35276">
    <property type="entry name" value="S-ADENOSYL-L-METHIONINE-DEPENDENT METHYLTRANSFERASES SUPERFAMILY PROTEIN"/>
    <property type="match status" value="1"/>
</dbReference>
<dbReference type="OrthoDB" id="9792989at2"/>
<evidence type="ECO:0000313" key="2">
    <source>
        <dbReference type="Proteomes" id="UP000295632"/>
    </source>
</evidence>
<proteinExistence type="predicted"/>
<dbReference type="RefSeq" id="WP_133580116.1">
    <property type="nucleotide sequence ID" value="NZ_SNYJ01000006.1"/>
</dbReference>
<protein>
    <submittedName>
        <fullName evidence="1">Putative rRNA methylase</fullName>
    </submittedName>
</protein>
<dbReference type="GO" id="GO:0032259">
    <property type="term" value="P:methylation"/>
    <property type="evidence" value="ECO:0007669"/>
    <property type="project" value="UniProtKB-KW"/>
</dbReference>
<dbReference type="SUPFAM" id="SSF53335">
    <property type="entry name" value="S-adenosyl-L-methionine-dependent methyltransferases"/>
    <property type="match status" value="1"/>
</dbReference>
<evidence type="ECO:0000313" key="1">
    <source>
        <dbReference type="EMBL" id="TDQ40290.1"/>
    </source>
</evidence>
<dbReference type="GO" id="GO:0008168">
    <property type="term" value="F:methyltransferase activity"/>
    <property type="evidence" value="ECO:0007669"/>
    <property type="project" value="UniProtKB-KW"/>
</dbReference>
<dbReference type="EMBL" id="SNYJ01000006">
    <property type="protein sequence ID" value="TDQ40290.1"/>
    <property type="molecule type" value="Genomic_DNA"/>
</dbReference>
<dbReference type="PANTHER" id="PTHR35276:SF1">
    <property type="entry name" value="TRNA (MNM(5)S(2)U34)-METHYLTRANSFERASE, CHLOROPLASTIC"/>
    <property type="match status" value="1"/>
</dbReference>
<dbReference type="Proteomes" id="UP000295632">
    <property type="component" value="Unassembled WGS sequence"/>
</dbReference>
<organism evidence="1 2">
    <name type="scientific">Aureibacillus halotolerans</name>
    <dbReference type="NCBI Taxonomy" id="1508390"/>
    <lineage>
        <taxon>Bacteria</taxon>
        <taxon>Bacillati</taxon>
        <taxon>Bacillota</taxon>
        <taxon>Bacilli</taxon>
        <taxon>Bacillales</taxon>
        <taxon>Bacillaceae</taxon>
        <taxon>Aureibacillus</taxon>
    </lineage>
</organism>
<dbReference type="AlphaFoldDB" id="A0A4R6U1T1"/>
<name>A0A4R6U1T1_9BACI</name>
<accession>A0A4R6U1T1</accession>
<dbReference type="Gene3D" id="3.40.50.150">
    <property type="entry name" value="Vaccinia Virus protein VP39"/>
    <property type="match status" value="1"/>
</dbReference>
<sequence length="186" mass="20356">MATPTILGFTHLLLDQHVKQGDSVIDMTAGNGHDTLKLASLVGDSGNVHAFDIQKNALDATKHRLAESGYSAQLIHDSHHELLTHFTPEALGTITAAVFNLGYLPGGDKTVITRSDSTRMALQLLTTYAKQALIIIVAYPGHEGGKEEKENVMDFCASLPSEHWRSMHYGHVNQEKAPNVFTIFPR</sequence>
<dbReference type="InterPro" id="IPR010719">
    <property type="entry name" value="MnmM_MeTrfase"/>
</dbReference>
<keyword evidence="1" id="KW-0489">Methyltransferase</keyword>
<keyword evidence="1" id="KW-0808">Transferase</keyword>
<dbReference type="InterPro" id="IPR029063">
    <property type="entry name" value="SAM-dependent_MTases_sf"/>
</dbReference>
<comment type="caution">
    <text evidence="1">The sequence shown here is derived from an EMBL/GenBank/DDBJ whole genome shotgun (WGS) entry which is preliminary data.</text>
</comment>
<keyword evidence="2" id="KW-1185">Reference proteome</keyword>
<dbReference type="Pfam" id="PF06962">
    <property type="entry name" value="rRNA_methylase"/>
    <property type="match status" value="1"/>
</dbReference>
<reference evidence="1 2" key="1">
    <citation type="submission" date="2019-03" db="EMBL/GenBank/DDBJ databases">
        <title>Genomic Encyclopedia of Type Strains, Phase IV (KMG-IV): sequencing the most valuable type-strain genomes for metagenomic binning, comparative biology and taxonomic classification.</title>
        <authorList>
            <person name="Goeker M."/>
        </authorList>
    </citation>
    <scope>NUCLEOTIDE SEQUENCE [LARGE SCALE GENOMIC DNA]</scope>
    <source>
        <strain evidence="1 2">DSM 28697</strain>
    </source>
</reference>